<dbReference type="PANTHER" id="PTHR36442:SF1">
    <property type="entry name" value="CYCLIC-DI-AMP PHOSPHODIESTERASE PGPH"/>
    <property type="match status" value="1"/>
</dbReference>
<dbReference type="SMART" id="SM00471">
    <property type="entry name" value="HDc"/>
    <property type="match status" value="1"/>
</dbReference>
<keyword evidence="1" id="KW-1133">Transmembrane helix</keyword>
<dbReference type="InterPro" id="IPR006675">
    <property type="entry name" value="HDIG_dom"/>
</dbReference>
<evidence type="ECO:0000256" key="1">
    <source>
        <dbReference type="SAM" id="Phobius"/>
    </source>
</evidence>
<dbReference type="Pfam" id="PF07697">
    <property type="entry name" value="7TMR-HDED"/>
    <property type="match status" value="1"/>
</dbReference>
<evidence type="ECO:0000313" key="3">
    <source>
        <dbReference type="EMBL" id="MEC1179922.1"/>
    </source>
</evidence>
<dbReference type="NCBIfam" id="TIGR00277">
    <property type="entry name" value="HDIG"/>
    <property type="match status" value="1"/>
</dbReference>
<accession>A0AAW9NU59</accession>
<dbReference type="Pfam" id="PF07698">
    <property type="entry name" value="7TM-7TMR_HD"/>
    <property type="match status" value="1"/>
</dbReference>
<evidence type="ECO:0000259" key="2">
    <source>
        <dbReference type="SMART" id="SM00471"/>
    </source>
</evidence>
<keyword evidence="1" id="KW-0812">Transmembrane</keyword>
<dbReference type="EMBL" id="JARSFG010000020">
    <property type="protein sequence ID" value="MEC1179922.1"/>
    <property type="molecule type" value="Genomic_DNA"/>
</dbReference>
<dbReference type="RefSeq" id="WP_107838039.1">
    <property type="nucleotide sequence ID" value="NZ_JARSFG010000020.1"/>
</dbReference>
<gene>
    <name evidence="3" type="ORF">P9B03_15585</name>
</gene>
<dbReference type="PANTHER" id="PTHR36442">
    <property type="entry name" value="CYCLIC-DI-AMP PHOSPHODIESTERASE PGPH"/>
    <property type="match status" value="1"/>
</dbReference>
<dbReference type="Gene3D" id="1.10.3210.10">
    <property type="entry name" value="Hypothetical protein af1432"/>
    <property type="match status" value="1"/>
</dbReference>
<dbReference type="InterPro" id="IPR006674">
    <property type="entry name" value="HD_domain"/>
</dbReference>
<organism evidence="3 4">
    <name type="scientific">Metasolibacillus meyeri</name>
    <dbReference type="NCBI Taxonomy" id="1071052"/>
    <lineage>
        <taxon>Bacteria</taxon>
        <taxon>Bacillati</taxon>
        <taxon>Bacillota</taxon>
        <taxon>Bacilli</taxon>
        <taxon>Bacillales</taxon>
        <taxon>Caryophanaceae</taxon>
        <taxon>Metasolibacillus</taxon>
    </lineage>
</organism>
<comment type="caution">
    <text evidence="3">The sequence shown here is derived from an EMBL/GenBank/DDBJ whole genome shotgun (WGS) entry which is preliminary data.</text>
</comment>
<feature type="transmembrane region" description="Helical" evidence="1">
    <location>
        <begin position="303"/>
        <end position="325"/>
    </location>
</feature>
<dbReference type="CDD" id="cd00077">
    <property type="entry name" value="HDc"/>
    <property type="match status" value="1"/>
</dbReference>
<feature type="transmembrane region" description="Helical" evidence="1">
    <location>
        <begin position="273"/>
        <end position="291"/>
    </location>
</feature>
<evidence type="ECO:0000313" key="4">
    <source>
        <dbReference type="Proteomes" id="UP001344888"/>
    </source>
</evidence>
<proteinExistence type="predicted"/>
<dbReference type="Proteomes" id="UP001344888">
    <property type="component" value="Unassembled WGS sequence"/>
</dbReference>
<sequence>MRKQLKNIMQVVQFRYFLILVLLITATIQFLFMAGNVRGITYDIQLLQLAPETIRSVKTIEDSVKTERERDNAEKSIEPVYVFNEEVADHRTAIITSIFDIVLDVRKETKDDPIEKKVEQLKTSLRDITESQNSLSIGNTQLEVLLTIDEELLTTTRDSLAQIVENTLDRPFRRDQILTIRNEIDSKIRQQSTIAEPLLNTAITLGRAAIVETEVLDEEKTALRVRQARDMVEPTRILQGQIIVQEGELIDREIYRQLELLGMLDTKGSLKPVFGLLILIFLQMTFLYIVFERSKKPIPKLRNELLVTTFVYTICIIIMKLISVVADNFDVMVAFLFPVALATMLLRLLVDDRVAAIVTVMTAATAGVMFHSGYAAVLQMDIALYIMFGGFTTLYFMRSLEKRSSLLQACGILSIVNMLFISFYLLMSQTGYGITEVGFYFTAAIISAVLSGALTMGLLPFFESAFGILSTMRLIELSNPNHPLLRKLLTETPGTYHHSIMVANLAEASCEAIGADGLLARVGCYYHDVGKTRRPTFFIENQMSGINPHDTLPPQSSADIIIAHTTDGAELLRKHKMPQEIIDIALQHHGTSLLKFFVYKAKEEGMNVDEAAFRYPGPKPQTKEAAVISVADSVEAAVRSMKEPNAEKIKKLVQSIIQDRVQDDQFDECDISLKELKIIEDVLCETLNGTFHSRIEYPK</sequence>
<dbReference type="InterPro" id="IPR011621">
    <property type="entry name" value="Metal-dep_PHydrolase_7TM_intra"/>
</dbReference>
<dbReference type="InterPro" id="IPR003607">
    <property type="entry name" value="HD/PDEase_dom"/>
</dbReference>
<feature type="domain" description="HD/PDEase" evidence="2">
    <location>
        <begin position="491"/>
        <end position="646"/>
    </location>
</feature>
<feature type="transmembrane region" description="Helical" evidence="1">
    <location>
        <begin position="439"/>
        <end position="462"/>
    </location>
</feature>
<dbReference type="InterPro" id="IPR011624">
    <property type="entry name" value="Metal-dep_PHydrolase_7TM_extra"/>
</dbReference>
<reference evidence="3 4" key="1">
    <citation type="submission" date="2023-03" db="EMBL/GenBank/DDBJ databases">
        <title>Bacillus Genome Sequencing.</title>
        <authorList>
            <person name="Dunlap C."/>
        </authorList>
    </citation>
    <scope>NUCLEOTIDE SEQUENCE [LARGE SCALE GENOMIC DNA]</scope>
    <source>
        <strain evidence="3 4">B-59205</strain>
    </source>
</reference>
<dbReference type="AlphaFoldDB" id="A0AAW9NU59"/>
<feature type="transmembrane region" description="Helical" evidence="1">
    <location>
        <begin position="331"/>
        <end position="350"/>
    </location>
</feature>
<dbReference type="InterPro" id="IPR052722">
    <property type="entry name" value="PgpH_phosphodiesterase"/>
</dbReference>
<dbReference type="Pfam" id="PF01966">
    <property type="entry name" value="HD"/>
    <property type="match status" value="1"/>
</dbReference>
<keyword evidence="1" id="KW-0472">Membrane</keyword>
<protein>
    <submittedName>
        <fullName evidence="3">HD family phosphohydrolase</fullName>
    </submittedName>
</protein>
<keyword evidence="4" id="KW-1185">Reference proteome</keyword>
<name>A0AAW9NU59_9BACL</name>
<dbReference type="SUPFAM" id="SSF109604">
    <property type="entry name" value="HD-domain/PDEase-like"/>
    <property type="match status" value="1"/>
</dbReference>
<feature type="transmembrane region" description="Helical" evidence="1">
    <location>
        <begin position="405"/>
        <end position="427"/>
    </location>
</feature>